<keyword evidence="4" id="KW-0472">Membrane</keyword>
<keyword evidence="2 7" id="KW-0813">Transport</keyword>
<proteinExistence type="inferred from homology"/>
<dbReference type="InterPro" id="IPR013355">
    <property type="entry name" value="Pilus_4_PilQ"/>
</dbReference>
<dbReference type="EMBL" id="LNQR01000031">
    <property type="protein sequence ID" value="KWT91582.1"/>
    <property type="molecule type" value="Genomic_DNA"/>
</dbReference>
<dbReference type="InterPro" id="IPR051808">
    <property type="entry name" value="Type_IV_pilus_biogenesis"/>
</dbReference>
<reference evidence="12 13" key="1">
    <citation type="submission" date="2015-11" db="EMBL/GenBank/DDBJ databases">
        <authorList>
            <person name="Lin W."/>
        </authorList>
    </citation>
    <scope>NUCLEOTIDE SEQUENCE [LARGE SCALE GENOMIC DNA]</scope>
    <source>
        <strain evidence="12 13">HCH-1</strain>
    </source>
</reference>
<evidence type="ECO:0000313" key="13">
    <source>
        <dbReference type="Proteomes" id="UP000060487"/>
    </source>
</evidence>
<evidence type="ECO:0000256" key="9">
    <source>
        <dbReference type="SAM" id="SignalP"/>
    </source>
</evidence>
<protein>
    <submittedName>
        <fullName evidence="12">Pilus assembly protein PilQ</fullName>
    </submittedName>
</protein>
<evidence type="ECO:0000256" key="5">
    <source>
        <dbReference type="ARBA" id="ARBA00023237"/>
    </source>
</evidence>
<dbReference type="PANTHER" id="PTHR30604:SF1">
    <property type="entry name" value="DNA UTILIZATION PROTEIN HOFQ"/>
    <property type="match status" value="1"/>
</dbReference>
<evidence type="ECO:0000256" key="1">
    <source>
        <dbReference type="ARBA" id="ARBA00004370"/>
    </source>
</evidence>
<name>A0ABR5SHJ5_9BACT</name>
<dbReference type="PANTHER" id="PTHR30604">
    <property type="entry name" value="PROTEIN TRANSPORT PROTEIN HOFQ"/>
    <property type="match status" value="1"/>
</dbReference>
<dbReference type="Gene3D" id="3.30.1370.130">
    <property type="match status" value="1"/>
</dbReference>
<dbReference type="InterPro" id="IPR001775">
    <property type="entry name" value="GspD/PilQ"/>
</dbReference>
<gene>
    <name evidence="12" type="ORF">ASN18_0863</name>
</gene>
<dbReference type="PRINTS" id="PR00811">
    <property type="entry name" value="BCTERIALGSPD"/>
</dbReference>
<keyword evidence="13" id="KW-1185">Reference proteome</keyword>
<dbReference type="NCBIfam" id="TIGR02515">
    <property type="entry name" value="IV_pilus_PilQ"/>
    <property type="match status" value="1"/>
</dbReference>
<sequence>MTYFIKGSLPWRNLGGKVMIKRSNMMASFILAVLLISGCATTNTTMGDEPVRPVVDNVIKTVSIEDYSLKITADENFVYSVSKTSDPFKIYIELKGVSQGVFTERIIPKKEGISEVVFMSKTLPVKATLVELTLSAPLDVAHFINGNVLAVNINRLGDTLSNQQQTQGIPSDGDGFVMPETETAENTPPSYKSDARTITGVTFKKEDGAVNIVIQGDGTMKPNYSTLRETFSMDIPGVRFAAAVPTELIYPVKELHWEDRPSGIRIIMTLDNDTSSKVLTVSDTIIVSLTTTDMADSLSKKKAAIVAKNKEAIAEGKQAEAKANPQGTRPPLPAQAPKVSPTVPVSTDEAASSAANAAEVKPQAPELKGSLCGKTVPCGTNNKLLSLDFQSAGIVSVFKVLAEESGCNIVVDPTVQGQITMQIKEAPWFQIVDLIMKIHSLGCDINGNIIRIAPAIKLAQERDEDLKRITTDSSIKNTQELLEPLITRIFRINYATVDEIKALLTTIAPPSMDQSAKDATRDAAYKTSEAKYTPTAFGGLLSPRGSMTVDKRTSSIIVVDIARVMDNIDKMIKQLDKPPQQVLIEARIVEVSKGINDSLGINWGLLTYNKSAVDTGRRSGLGIGATEGSLSGNTYLATLPTVVSSLAGGVALGFMNAAQTAGLDMKLTALESTNQGKILTNPRLLTLNLQKATISQGQSIPYPKMNAQGEISADFKDVTIKIDVTPQITPDNSVILQLAINKEDFESSVTIGGSSAPQTSKIAEDTKVLVKDGETLVLGGVFKWKETTGDEGLPLLKDIPILGWMFKTESTQRSLSEYLIFITPRIVNREAEEVQ</sequence>
<evidence type="ECO:0000256" key="6">
    <source>
        <dbReference type="RuleBase" id="RU004003"/>
    </source>
</evidence>
<evidence type="ECO:0000256" key="7">
    <source>
        <dbReference type="RuleBase" id="RU004004"/>
    </source>
</evidence>
<comment type="caution">
    <text evidence="12">The sequence shown here is derived from an EMBL/GenBank/DDBJ whole genome shotgun (WGS) entry which is preliminary data.</text>
</comment>
<feature type="domain" description="Type II/III secretion system secretin-like" evidence="10">
    <location>
        <begin position="669"/>
        <end position="827"/>
    </location>
</feature>
<keyword evidence="3 9" id="KW-0732">Signal</keyword>
<dbReference type="InterPro" id="IPR038591">
    <property type="entry name" value="NolW-like_sf"/>
</dbReference>
<keyword evidence="5" id="KW-0998">Cell outer membrane</keyword>
<feature type="chain" id="PRO_5047405131" evidence="9">
    <location>
        <begin position="43"/>
        <end position="835"/>
    </location>
</feature>
<dbReference type="InterPro" id="IPR005644">
    <property type="entry name" value="NolW-like"/>
</dbReference>
<organism evidence="12 13">
    <name type="scientific">Candidatus Magnetominusculus xianensis</name>
    <dbReference type="NCBI Taxonomy" id="1748249"/>
    <lineage>
        <taxon>Bacteria</taxon>
        <taxon>Pseudomonadati</taxon>
        <taxon>Nitrospirota</taxon>
        <taxon>Nitrospiria</taxon>
        <taxon>Nitrospirales</taxon>
        <taxon>Nitrospiraceae</taxon>
        <taxon>Candidatus Magnetominusculus</taxon>
    </lineage>
</organism>
<feature type="domain" description="NolW-like" evidence="11">
    <location>
        <begin position="487"/>
        <end position="581"/>
    </location>
</feature>
<evidence type="ECO:0000256" key="4">
    <source>
        <dbReference type="ARBA" id="ARBA00023136"/>
    </source>
</evidence>
<dbReference type="Proteomes" id="UP000060487">
    <property type="component" value="Unassembled WGS sequence"/>
</dbReference>
<evidence type="ECO:0000259" key="11">
    <source>
        <dbReference type="Pfam" id="PF03958"/>
    </source>
</evidence>
<feature type="region of interest" description="Disordered" evidence="8">
    <location>
        <begin position="316"/>
        <end position="348"/>
    </location>
</feature>
<comment type="similarity">
    <text evidence="6">Belongs to the bacterial secretin family.</text>
</comment>
<accession>A0ABR5SHJ5</accession>
<dbReference type="Pfam" id="PF00263">
    <property type="entry name" value="Secretin"/>
    <property type="match status" value="1"/>
</dbReference>
<dbReference type="Pfam" id="PF03958">
    <property type="entry name" value="Secretin_N"/>
    <property type="match status" value="1"/>
</dbReference>
<evidence type="ECO:0000313" key="12">
    <source>
        <dbReference type="EMBL" id="KWT91582.1"/>
    </source>
</evidence>
<evidence type="ECO:0000256" key="2">
    <source>
        <dbReference type="ARBA" id="ARBA00022448"/>
    </source>
</evidence>
<dbReference type="Gene3D" id="3.30.1370.120">
    <property type="match status" value="1"/>
</dbReference>
<evidence type="ECO:0000256" key="3">
    <source>
        <dbReference type="ARBA" id="ARBA00022729"/>
    </source>
</evidence>
<comment type="subcellular location">
    <subcellularLocation>
        <location evidence="7">Cell outer membrane</location>
    </subcellularLocation>
    <subcellularLocation>
        <location evidence="1">Membrane</location>
    </subcellularLocation>
</comment>
<evidence type="ECO:0000259" key="10">
    <source>
        <dbReference type="Pfam" id="PF00263"/>
    </source>
</evidence>
<feature type="signal peptide" evidence="9">
    <location>
        <begin position="1"/>
        <end position="42"/>
    </location>
</feature>
<evidence type="ECO:0000256" key="8">
    <source>
        <dbReference type="SAM" id="MobiDB-lite"/>
    </source>
</evidence>
<dbReference type="InterPro" id="IPR004846">
    <property type="entry name" value="T2SS/T3SS_dom"/>
</dbReference>